<keyword evidence="4 8" id="KW-0285">Flavoprotein</keyword>
<dbReference type="OrthoDB" id="432685at2759"/>
<dbReference type="Pfam" id="PF00970">
    <property type="entry name" value="FAD_binding_6"/>
    <property type="match status" value="1"/>
</dbReference>
<dbReference type="Proteomes" id="UP000237438">
    <property type="component" value="Unassembled WGS sequence"/>
</dbReference>
<comment type="subcellular location">
    <subcellularLocation>
        <location evidence="2">Membrane</location>
    </subcellularLocation>
</comment>
<gene>
    <name evidence="10" type="ORF">EPUL_002608</name>
</gene>
<feature type="binding site" evidence="8">
    <location>
        <position position="201"/>
    </location>
    <ligand>
        <name>FAD</name>
        <dbReference type="ChEBI" id="CHEBI:57692"/>
    </ligand>
</feature>
<evidence type="ECO:0000256" key="6">
    <source>
        <dbReference type="ARBA" id="ARBA00023002"/>
    </source>
</evidence>
<name>A0A2S4PVW0_9PEZI</name>
<dbReference type="AlphaFoldDB" id="A0A2S4PVW0"/>
<dbReference type="Pfam" id="PF00175">
    <property type="entry name" value="NAD_binding_1"/>
    <property type="match status" value="1"/>
</dbReference>
<dbReference type="SUPFAM" id="SSF52343">
    <property type="entry name" value="Ferredoxin reductase-like, C-terminal NADP-linked domain"/>
    <property type="match status" value="1"/>
</dbReference>
<comment type="caution">
    <text evidence="10">The sequence shown here is derived from an EMBL/GenBank/DDBJ whole genome shotgun (WGS) entry which is preliminary data.</text>
</comment>
<dbReference type="GO" id="GO:0016020">
    <property type="term" value="C:membrane"/>
    <property type="evidence" value="ECO:0007669"/>
    <property type="project" value="UniProtKB-SubCell"/>
</dbReference>
<dbReference type="PRINTS" id="PR00406">
    <property type="entry name" value="CYTB5RDTASE"/>
</dbReference>
<dbReference type="InterPro" id="IPR017927">
    <property type="entry name" value="FAD-bd_FR_type"/>
</dbReference>
<feature type="binding site" evidence="8">
    <location>
        <position position="210"/>
    </location>
    <ligand>
        <name>FAD</name>
        <dbReference type="ChEBI" id="CHEBI:57692"/>
    </ligand>
</feature>
<comment type="similarity">
    <text evidence="3">Belongs to the flavoprotein pyridine nucleotide cytochrome reductase family.</text>
</comment>
<keyword evidence="6" id="KW-0560">Oxidoreductase</keyword>
<evidence type="ECO:0000313" key="10">
    <source>
        <dbReference type="EMBL" id="POS86176.1"/>
    </source>
</evidence>
<dbReference type="Gene3D" id="2.40.30.10">
    <property type="entry name" value="Translation factors"/>
    <property type="match status" value="1"/>
</dbReference>
<dbReference type="Gene3D" id="3.40.50.80">
    <property type="entry name" value="Nucleotide-binding domain of ferredoxin-NADP reductase (FNR) module"/>
    <property type="match status" value="1"/>
</dbReference>
<reference evidence="10 11" key="1">
    <citation type="submission" date="2017-10" db="EMBL/GenBank/DDBJ databases">
        <title>Development of genomic resources for the powdery mildew, Erysiphe pulchra.</title>
        <authorList>
            <person name="Wadl P.A."/>
            <person name="Mack B.M."/>
            <person name="Moore G."/>
            <person name="Beltz S.B."/>
        </authorList>
    </citation>
    <scope>NUCLEOTIDE SEQUENCE [LARGE SCALE GENOMIC DNA]</scope>
    <source>
        <strain evidence="10">Cflorida</strain>
    </source>
</reference>
<evidence type="ECO:0000256" key="3">
    <source>
        <dbReference type="ARBA" id="ARBA00006105"/>
    </source>
</evidence>
<feature type="binding site" evidence="8">
    <location>
        <position position="182"/>
    </location>
    <ligand>
        <name>FAD</name>
        <dbReference type="ChEBI" id="CHEBI:57692"/>
    </ligand>
</feature>
<evidence type="ECO:0000256" key="7">
    <source>
        <dbReference type="ARBA" id="ARBA00023136"/>
    </source>
</evidence>
<keyword evidence="11" id="KW-1185">Reference proteome</keyword>
<feature type="binding site" evidence="8">
    <location>
        <position position="184"/>
    </location>
    <ligand>
        <name>FAD</name>
        <dbReference type="ChEBI" id="CHEBI:57692"/>
    </ligand>
</feature>
<evidence type="ECO:0000256" key="5">
    <source>
        <dbReference type="ARBA" id="ARBA00022827"/>
    </source>
</evidence>
<proteinExistence type="inferred from homology"/>
<evidence type="ECO:0000259" key="9">
    <source>
        <dbReference type="PROSITE" id="PS51384"/>
    </source>
</evidence>
<dbReference type="InterPro" id="IPR001433">
    <property type="entry name" value="OxRdtase_FAD/NAD-bd"/>
</dbReference>
<dbReference type="InterPro" id="IPR039261">
    <property type="entry name" value="FNR_nucleotide-bd"/>
</dbReference>
<dbReference type="CDD" id="cd06183">
    <property type="entry name" value="cyt_b5_reduct_like"/>
    <property type="match status" value="1"/>
</dbReference>
<evidence type="ECO:0000256" key="8">
    <source>
        <dbReference type="PIRSR" id="PIRSR601834-1"/>
    </source>
</evidence>
<dbReference type="GO" id="GO:0005739">
    <property type="term" value="C:mitochondrion"/>
    <property type="evidence" value="ECO:0007669"/>
    <property type="project" value="TreeGrafter"/>
</dbReference>
<sequence length="417" mass="47915">MVISRPYFRPLSILISCQDITVLRYWQRVRKPWSIKKVTQVTKNSYTDISGRTSNESIYNKISKQGYHLVHRNLDHDQKDKSTPQKKRFIKLALASLSFSISGWFIIDNYALQNQNVAIFNPTKFTPFEVIKKEIISPTAFLLTLRSSQNNPGFYDPDPFEKWWTKGIWSVEAKQPELQIARLYTPLPPLRGEPLDYLTFLIRKEYKGEMTGYLDRLQKNSTIQLRGPYQELEIPETVNKIIFLAGGTGISPALQIIHQFLERRSLESIKPSIHIIWANRRREDCQGDGIGENENGNKGSTLSSYKENQSQNPIVKYLQKMQQLNPDKLTIQYFVDDEGTMVTSKTIEKLIEKDSEKNPENFQSQSQSPSRLVLVSGPEGFIEFIAGAKKWAGPQGQGELGGILKDVGIKNWRVWKL</sequence>
<feature type="domain" description="FAD-binding FR-type" evidence="9">
    <location>
        <begin position="123"/>
        <end position="235"/>
    </location>
</feature>
<organism evidence="10 11">
    <name type="scientific">Erysiphe pulchra</name>
    <dbReference type="NCBI Taxonomy" id="225359"/>
    <lineage>
        <taxon>Eukaryota</taxon>
        <taxon>Fungi</taxon>
        <taxon>Dikarya</taxon>
        <taxon>Ascomycota</taxon>
        <taxon>Pezizomycotina</taxon>
        <taxon>Leotiomycetes</taxon>
        <taxon>Erysiphales</taxon>
        <taxon>Erysiphaceae</taxon>
        <taxon>Erysiphe</taxon>
    </lineage>
</organism>
<dbReference type="SUPFAM" id="SSF63380">
    <property type="entry name" value="Riboflavin synthase domain-like"/>
    <property type="match status" value="1"/>
</dbReference>
<evidence type="ECO:0000313" key="11">
    <source>
        <dbReference type="Proteomes" id="UP000237438"/>
    </source>
</evidence>
<dbReference type="EMBL" id="PEDP01000391">
    <property type="protein sequence ID" value="POS86176.1"/>
    <property type="molecule type" value="Genomic_DNA"/>
</dbReference>
<accession>A0A2S4PVW0</accession>
<keyword evidence="5 8" id="KW-0274">FAD</keyword>
<evidence type="ECO:0000256" key="1">
    <source>
        <dbReference type="ARBA" id="ARBA00001974"/>
    </source>
</evidence>
<dbReference type="InterPro" id="IPR008333">
    <property type="entry name" value="Cbr1-like_FAD-bd_dom"/>
</dbReference>
<dbReference type="PANTHER" id="PTHR19370">
    <property type="entry name" value="NADH-CYTOCHROME B5 REDUCTASE"/>
    <property type="match status" value="1"/>
</dbReference>
<comment type="cofactor">
    <cofactor evidence="1 8">
        <name>FAD</name>
        <dbReference type="ChEBI" id="CHEBI:57692"/>
    </cofactor>
</comment>
<dbReference type="InterPro" id="IPR017938">
    <property type="entry name" value="Riboflavin_synthase-like_b-brl"/>
</dbReference>
<dbReference type="PANTHER" id="PTHR19370:SF189">
    <property type="entry name" value="CYTOCHROME C MITOCHONDRIAL IMPORT FACTOR CYC2"/>
    <property type="match status" value="1"/>
</dbReference>
<protein>
    <recommendedName>
        <fullName evidence="9">FAD-binding FR-type domain-containing protein</fullName>
    </recommendedName>
</protein>
<keyword evidence="7" id="KW-0472">Membrane</keyword>
<dbReference type="GO" id="GO:0016491">
    <property type="term" value="F:oxidoreductase activity"/>
    <property type="evidence" value="ECO:0007669"/>
    <property type="project" value="UniProtKB-KW"/>
</dbReference>
<dbReference type="PROSITE" id="PS51384">
    <property type="entry name" value="FAD_FR"/>
    <property type="match status" value="1"/>
</dbReference>
<dbReference type="STRING" id="225359.A0A2S4PVW0"/>
<dbReference type="InterPro" id="IPR001834">
    <property type="entry name" value="CBR-like"/>
</dbReference>
<evidence type="ECO:0000256" key="2">
    <source>
        <dbReference type="ARBA" id="ARBA00004370"/>
    </source>
</evidence>
<evidence type="ECO:0000256" key="4">
    <source>
        <dbReference type="ARBA" id="ARBA00022630"/>
    </source>
</evidence>